<feature type="domain" description="Glutamate--cysteine ligase" evidence="8">
    <location>
        <begin position="1"/>
        <end position="106"/>
    </location>
</feature>
<keyword evidence="6" id="KW-0067">ATP-binding</keyword>
<dbReference type="GO" id="GO:0046872">
    <property type="term" value="F:metal ion binding"/>
    <property type="evidence" value="ECO:0007669"/>
    <property type="project" value="TreeGrafter"/>
</dbReference>
<evidence type="ECO:0000259" key="8">
    <source>
        <dbReference type="Pfam" id="PF04262"/>
    </source>
</evidence>
<evidence type="ECO:0000256" key="7">
    <source>
        <dbReference type="ARBA" id="ARBA00048819"/>
    </source>
</evidence>
<dbReference type="Pfam" id="PF04262">
    <property type="entry name" value="Glu_cys_ligase"/>
    <property type="match status" value="1"/>
</dbReference>
<dbReference type="GO" id="GO:0004357">
    <property type="term" value="F:glutamate-cysteine ligase activity"/>
    <property type="evidence" value="ECO:0007669"/>
    <property type="project" value="UniProtKB-EC"/>
</dbReference>
<keyword evidence="5" id="KW-0547">Nucleotide-binding</keyword>
<dbReference type="GO" id="GO:0005829">
    <property type="term" value="C:cytosol"/>
    <property type="evidence" value="ECO:0007669"/>
    <property type="project" value="TreeGrafter"/>
</dbReference>
<comment type="pathway">
    <text evidence="1">Sulfur metabolism; glutathione biosynthesis; glutathione from L-cysteine and L-glutamate: step 1/2.</text>
</comment>
<dbReference type="SUPFAM" id="SSF55931">
    <property type="entry name" value="Glutamine synthetase/guanido kinase"/>
    <property type="match status" value="1"/>
</dbReference>
<dbReference type="AlphaFoldDB" id="A0A382VJY4"/>
<reference evidence="9" key="1">
    <citation type="submission" date="2018-05" db="EMBL/GenBank/DDBJ databases">
        <authorList>
            <person name="Lanie J.A."/>
            <person name="Ng W.-L."/>
            <person name="Kazmierczak K.M."/>
            <person name="Andrzejewski T.M."/>
            <person name="Davidsen T.M."/>
            <person name="Wayne K.J."/>
            <person name="Tettelin H."/>
            <person name="Glass J.I."/>
            <person name="Rusch D."/>
            <person name="Podicherti R."/>
            <person name="Tsui H.-C.T."/>
            <person name="Winkler M.E."/>
        </authorList>
    </citation>
    <scope>NUCLEOTIDE SEQUENCE</scope>
</reference>
<dbReference type="EC" id="6.3.2.2" evidence="2"/>
<evidence type="ECO:0000313" key="9">
    <source>
        <dbReference type="EMBL" id="SVD46803.1"/>
    </source>
</evidence>
<organism evidence="9">
    <name type="scientific">marine metagenome</name>
    <dbReference type="NCBI Taxonomy" id="408172"/>
    <lineage>
        <taxon>unclassified sequences</taxon>
        <taxon>metagenomes</taxon>
        <taxon>ecological metagenomes</taxon>
    </lineage>
</organism>
<dbReference type="Gene3D" id="3.30.590.20">
    <property type="match status" value="1"/>
</dbReference>
<evidence type="ECO:0000256" key="6">
    <source>
        <dbReference type="ARBA" id="ARBA00022840"/>
    </source>
</evidence>
<dbReference type="InterPro" id="IPR007370">
    <property type="entry name" value="Glu_cys_ligase"/>
</dbReference>
<sequence length="246" mass="28525">FMQIPHKTEGLYNQLNVNHLQIEDEYYAIARPKSAEGINKRQLNKIQINGINYIELRSIDLNPFHPNGIDQDTLNFLEIFILYCTIEESRKISADDLKICKANDLKVAIEGRKPGLKINNKGKDILLSAWALEIIEEIESLIGNFKNQENRFNNSIAKMKERVIDSNKTPSSKLLELILDKNITFNQVGYEIGSKYLEDYISISKDSNELWEELEHEKESSVLLQNKEDSNQHKSFDKYLNEYLSN</sequence>
<evidence type="ECO:0000256" key="5">
    <source>
        <dbReference type="ARBA" id="ARBA00022741"/>
    </source>
</evidence>
<dbReference type="GO" id="GO:0005524">
    <property type="term" value="F:ATP binding"/>
    <property type="evidence" value="ECO:0007669"/>
    <property type="project" value="UniProtKB-KW"/>
</dbReference>
<protein>
    <recommendedName>
        <fullName evidence="2">glutamate--cysteine ligase</fullName>
        <ecNumber evidence="2">6.3.2.2</ecNumber>
    </recommendedName>
</protein>
<evidence type="ECO:0000256" key="1">
    <source>
        <dbReference type="ARBA" id="ARBA00005006"/>
    </source>
</evidence>
<comment type="catalytic activity">
    <reaction evidence="7">
        <text>L-cysteine + L-glutamate + ATP = gamma-L-glutamyl-L-cysteine + ADP + phosphate + H(+)</text>
        <dbReference type="Rhea" id="RHEA:13285"/>
        <dbReference type="ChEBI" id="CHEBI:15378"/>
        <dbReference type="ChEBI" id="CHEBI:29985"/>
        <dbReference type="ChEBI" id="CHEBI:30616"/>
        <dbReference type="ChEBI" id="CHEBI:35235"/>
        <dbReference type="ChEBI" id="CHEBI:43474"/>
        <dbReference type="ChEBI" id="CHEBI:58173"/>
        <dbReference type="ChEBI" id="CHEBI:456216"/>
        <dbReference type="EC" id="6.3.2.2"/>
    </reaction>
</comment>
<keyword evidence="3" id="KW-0436">Ligase</keyword>
<evidence type="ECO:0000256" key="4">
    <source>
        <dbReference type="ARBA" id="ARBA00022684"/>
    </source>
</evidence>
<name>A0A382VJY4_9ZZZZ</name>
<feature type="non-terminal residue" evidence="9">
    <location>
        <position position="1"/>
    </location>
</feature>
<dbReference type="EMBL" id="UINC01152561">
    <property type="protein sequence ID" value="SVD46803.1"/>
    <property type="molecule type" value="Genomic_DNA"/>
</dbReference>
<keyword evidence="4" id="KW-0317">Glutathione biosynthesis</keyword>
<dbReference type="PANTHER" id="PTHR38761:SF1">
    <property type="entry name" value="GLUTAMATE--CYSTEINE LIGASE"/>
    <property type="match status" value="1"/>
</dbReference>
<accession>A0A382VJY4</accession>
<dbReference type="InterPro" id="IPR014746">
    <property type="entry name" value="Gln_synth/guanido_kin_cat_dom"/>
</dbReference>
<dbReference type="InterPro" id="IPR006334">
    <property type="entry name" value="Glut_cys_ligase"/>
</dbReference>
<dbReference type="PANTHER" id="PTHR38761">
    <property type="entry name" value="GLUTAMATE--CYSTEINE LIGASE"/>
    <property type="match status" value="1"/>
</dbReference>
<evidence type="ECO:0000256" key="2">
    <source>
        <dbReference type="ARBA" id="ARBA00012220"/>
    </source>
</evidence>
<proteinExistence type="predicted"/>
<evidence type="ECO:0000256" key="3">
    <source>
        <dbReference type="ARBA" id="ARBA00022598"/>
    </source>
</evidence>
<dbReference type="GO" id="GO:0006750">
    <property type="term" value="P:glutathione biosynthetic process"/>
    <property type="evidence" value="ECO:0007669"/>
    <property type="project" value="UniProtKB-KW"/>
</dbReference>
<gene>
    <name evidence="9" type="ORF">METZ01_LOCUS399657</name>
</gene>